<feature type="transmembrane region" description="Helical" evidence="5">
    <location>
        <begin position="436"/>
        <end position="456"/>
    </location>
</feature>
<feature type="domain" description="Major facilitator superfamily (MFS) profile" evidence="6">
    <location>
        <begin position="34"/>
        <end position="462"/>
    </location>
</feature>
<reference evidence="7 8" key="1">
    <citation type="submission" date="2016-03" db="EMBL/GenBank/DDBJ databases">
        <title>Comparative genomics of Pseudogymnoascus destructans, the fungus causing white-nose syndrome of bats.</title>
        <authorList>
            <person name="Palmer J.M."/>
            <person name="Drees K.P."/>
            <person name="Foster J.T."/>
            <person name="Lindner D.L."/>
        </authorList>
    </citation>
    <scope>NUCLEOTIDE SEQUENCE [LARGE SCALE GENOMIC DNA]</scope>
    <source>
        <strain evidence="7 8">UAMH 10579</strain>
    </source>
</reference>
<dbReference type="GO" id="GO:0022857">
    <property type="term" value="F:transmembrane transporter activity"/>
    <property type="evidence" value="ECO:0007669"/>
    <property type="project" value="InterPro"/>
</dbReference>
<dbReference type="InterPro" id="IPR020846">
    <property type="entry name" value="MFS_dom"/>
</dbReference>
<dbReference type="GO" id="GO:0005886">
    <property type="term" value="C:plasma membrane"/>
    <property type="evidence" value="ECO:0007669"/>
    <property type="project" value="TreeGrafter"/>
</dbReference>
<dbReference type="EMBL" id="KV460221">
    <property type="protein sequence ID" value="OBT97580.2"/>
    <property type="molecule type" value="Genomic_DNA"/>
</dbReference>
<feature type="transmembrane region" description="Helical" evidence="5">
    <location>
        <begin position="159"/>
        <end position="182"/>
    </location>
</feature>
<evidence type="ECO:0000256" key="3">
    <source>
        <dbReference type="ARBA" id="ARBA00022989"/>
    </source>
</evidence>
<dbReference type="STRING" id="342668.A0A1B8GP40"/>
<sequence length="493" mass="54780">MEITSFPPEFEVTFKTHNDPANPRNWSTWYKAFLIGCASWTTWLVVLYSTTYTSGIQELMSEFHSSNFVVTLGVTTYLCGLAVGAVLSAPLGEVYGRKVVLVVGMFMFIVFLIPCNFTTAISQILVLRFLGAMAGSASIANSPGILVDVVPEESRALAYSIWSIGPLNGPVFGAVIGGFVTQYLGWRWTNWLILIFAGFSFAMLCCIKETYPPVILRRQANDLRLKTGDGRWWSRHEQNIPLREMLRVNLSRPLKMTFQEPIIIFFNVYIGLIYGILYLCFVAYPYVFHEVRGWTLGFSGLAFLGIGLGGFLTIVAEPLIKRMIRSHKPDPGTRSPPPECMMSIVCIASVLIPTGQLWFSWTCLPTRIHWIWPILAGVPIGAGNIAVFIYATTYLANTYELYAASALASNTVVRSVLGGVLPLIGSRLYQSLGANWASSLLGFLQIAIIPIPFVFYKYGDRIRKRSSLIASIQEEKTRNALLHGSGGLLRDEC</sequence>
<feature type="transmembrane region" description="Helical" evidence="5">
    <location>
        <begin position="262"/>
        <end position="284"/>
    </location>
</feature>
<proteinExistence type="predicted"/>
<evidence type="ECO:0000256" key="2">
    <source>
        <dbReference type="ARBA" id="ARBA00022692"/>
    </source>
</evidence>
<feature type="transmembrane region" description="Helical" evidence="5">
    <location>
        <begin position="402"/>
        <end position="424"/>
    </location>
</feature>
<dbReference type="PANTHER" id="PTHR23502:SF12">
    <property type="entry name" value="MULTIDRUG TRANSPORTER, PUTATIVE (AFU_ORTHOLOGUE AFUA_1G06440)-RELATED"/>
    <property type="match status" value="1"/>
</dbReference>
<dbReference type="Proteomes" id="UP000091956">
    <property type="component" value="Unassembled WGS sequence"/>
</dbReference>
<evidence type="ECO:0000259" key="6">
    <source>
        <dbReference type="PROSITE" id="PS50850"/>
    </source>
</evidence>
<feature type="transmembrane region" description="Helical" evidence="5">
    <location>
        <begin position="188"/>
        <end position="207"/>
    </location>
</feature>
<feature type="transmembrane region" description="Helical" evidence="5">
    <location>
        <begin position="99"/>
        <end position="119"/>
    </location>
</feature>
<dbReference type="GeneID" id="28837819"/>
<evidence type="ECO:0000256" key="5">
    <source>
        <dbReference type="SAM" id="Phobius"/>
    </source>
</evidence>
<protein>
    <recommendedName>
        <fullName evidence="6">Major facilitator superfamily (MFS) profile domain-containing protein</fullName>
    </recommendedName>
</protein>
<feature type="transmembrane region" description="Helical" evidence="5">
    <location>
        <begin position="296"/>
        <end position="320"/>
    </location>
</feature>
<feature type="transmembrane region" description="Helical" evidence="5">
    <location>
        <begin position="340"/>
        <end position="358"/>
    </location>
</feature>
<dbReference type="SUPFAM" id="SSF103473">
    <property type="entry name" value="MFS general substrate transporter"/>
    <property type="match status" value="1"/>
</dbReference>
<comment type="subcellular location">
    <subcellularLocation>
        <location evidence="1">Membrane</location>
        <topology evidence="1">Multi-pass membrane protein</topology>
    </subcellularLocation>
</comment>
<name>A0A1B8GP40_9PEZI</name>
<keyword evidence="3 5" id="KW-1133">Transmembrane helix</keyword>
<evidence type="ECO:0000313" key="7">
    <source>
        <dbReference type="EMBL" id="OBT97580.2"/>
    </source>
</evidence>
<gene>
    <name evidence="7" type="ORF">VE01_04433</name>
</gene>
<feature type="transmembrane region" description="Helical" evidence="5">
    <location>
        <begin position="125"/>
        <end position="147"/>
    </location>
</feature>
<dbReference type="RefSeq" id="XP_018131313.2">
    <property type="nucleotide sequence ID" value="XM_018273907.2"/>
</dbReference>
<dbReference type="Pfam" id="PF07690">
    <property type="entry name" value="MFS_1"/>
    <property type="match status" value="1"/>
</dbReference>
<feature type="transmembrane region" description="Helical" evidence="5">
    <location>
        <begin position="29"/>
        <end position="48"/>
    </location>
</feature>
<keyword evidence="8" id="KW-1185">Reference proteome</keyword>
<evidence type="ECO:0000313" key="8">
    <source>
        <dbReference type="Proteomes" id="UP000091956"/>
    </source>
</evidence>
<dbReference type="PANTHER" id="PTHR23502">
    <property type="entry name" value="MAJOR FACILITATOR SUPERFAMILY"/>
    <property type="match status" value="1"/>
</dbReference>
<accession>A0A1B8GP40</accession>
<feature type="transmembrane region" description="Helical" evidence="5">
    <location>
        <begin position="68"/>
        <end position="87"/>
    </location>
</feature>
<dbReference type="Gene3D" id="1.20.1250.20">
    <property type="entry name" value="MFS general substrate transporter like domains"/>
    <property type="match status" value="1"/>
</dbReference>
<keyword evidence="4 5" id="KW-0472">Membrane</keyword>
<dbReference type="CDD" id="cd17323">
    <property type="entry name" value="MFS_Tpo1_MDR_like"/>
    <property type="match status" value="1"/>
</dbReference>
<keyword evidence="2 5" id="KW-0812">Transmembrane</keyword>
<dbReference type="InterPro" id="IPR036259">
    <property type="entry name" value="MFS_trans_sf"/>
</dbReference>
<evidence type="ECO:0000256" key="4">
    <source>
        <dbReference type="ARBA" id="ARBA00023136"/>
    </source>
</evidence>
<dbReference type="AlphaFoldDB" id="A0A1B8GP40"/>
<dbReference type="PROSITE" id="PS50850">
    <property type="entry name" value="MFS"/>
    <property type="match status" value="1"/>
</dbReference>
<dbReference type="FunFam" id="1.20.1250.20:FF:000011">
    <property type="entry name" value="MFS multidrug transporter, putative"/>
    <property type="match status" value="1"/>
</dbReference>
<reference evidence="8" key="2">
    <citation type="journal article" date="2018" name="Nat. Commun.">
        <title>Extreme sensitivity to ultraviolet light in the fungal pathogen causing white-nose syndrome of bats.</title>
        <authorList>
            <person name="Palmer J.M."/>
            <person name="Drees K.P."/>
            <person name="Foster J.T."/>
            <person name="Lindner D.L."/>
        </authorList>
    </citation>
    <scope>NUCLEOTIDE SEQUENCE [LARGE SCALE GENOMIC DNA]</scope>
    <source>
        <strain evidence="8">UAMH 10579</strain>
    </source>
</reference>
<feature type="transmembrane region" description="Helical" evidence="5">
    <location>
        <begin position="370"/>
        <end position="390"/>
    </location>
</feature>
<organism evidence="7 8">
    <name type="scientific">Pseudogymnoascus verrucosus</name>
    <dbReference type="NCBI Taxonomy" id="342668"/>
    <lineage>
        <taxon>Eukaryota</taxon>
        <taxon>Fungi</taxon>
        <taxon>Dikarya</taxon>
        <taxon>Ascomycota</taxon>
        <taxon>Pezizomycotina</taxon>
        <taxon>Leotiomycetes</taxon>
        <taxon>Thelebolales</taxon>
        <taxon>Thelebolaceae</taxon>
        <taxon>Pseudogymnoascus</taxon>
    </lineage>
</organism>
<dbReference type="InterPro" id="IPR011701">
    <property type="entry name" value="MFS"/>
</dbReference>
<evidence type="ECO:0000256" key="1">
    <source>
        <dbReference type="ARBA" id="ARBA00004141"/>
    </source>
</evidence>